<keyword evidence="1" id="KW-1133">Transmembrane helix</keyword>
<dbReference type="AlphaFoldDB" id="A0A286AD31"/>
<evidence type="ECO:0000256" key="1">
    <source>
        <dbReference type="SAM" id="Phobius"/>
    </source>
</evidence>
<feature type="transmembrane region" description="Helical" evidence="1">
    <location>
        <begin position="99"/>
        <end position="118"/>
    </location>
</feature>
<dbReference type="OrthoDB" id="9813998at2"/>
<dbReference type="Pfam" id="PF10861">
    <property type="entry name" value="DUF2784"/>
    <property type="match status" value="1"/>
</dbReference>
<feature type="transmembrane region" description="Helical" evidence="1">
    <location>
        <begin position="33"/>
        <end position="54"/>
    </location>
</feature>
<evidence type="ECO:0008006" key="4">
    <source>
        <dbReference type="Google" id="ProtNLM"/>
    </source>
</evidence>
<dbReference type="EMBL" id="OCMT01000004">
    <property type="protein sequence ID" value="SOD19811.1"/>
    <property type="molecule type" value="Genomic_DNA"/>
</dbReference>
<keyword evidence="3" id="KW-1185">Reference proteome</keyword>
<evidence type="ECO:0000313" key="3">
    <source>
        <dbReference type="Proteomes" id="UP000219281"/>
    </source>
</evidence>
<keyword evidence="1" id="KW-0812">Transmembrane</keyword>
<reference evidence="3" key="1">
    <citation type="submission" date="2017-09" db="EMBL/GenBank/DDBJ databases">
        <authorList>
            <person name="Varghese N."/>
            <person name="Submissions S."/>
        </authorList>
    </citation>
    <scope>NUCLEOTIDE SEQUENCE [LARGE SCALE GENOMIC DNA]</scope>
    <source>
        <strain evidence="3">CGMCC 1.12803</strain>
    </source>
</reference>
<organism evidence="2 3">
    <name type="scientific">Pedobacter xixiisoli</name>
    <dbReference type="NCBI Taxonomy" id="1476464"/>
    <lineage>
        <taxon>Bacteria</taxon>
        <taxon>Pseudomonadati</taxon>
        <taxon>Bacteroidota</taxon>
        <taxon>Sphingobacteriia</taxon>
        <taxon>Sphingobacteriales</taxon>
        <taxon>Sphingobacteriaceae</taxon>
        <taxon>Pedobacter</taxon>
    </lineage>
</organism>
<gene>
    <name evidence="2" type="ORF">SAMN06297358_3517</name>
</gene>
<protein>
    <recommendedName>
        <fullName evidence="4">DUF2784 domain-containing protein</fullName>
    </recommendedName>
</protein>
<evidence type="ECO:0000313" key="2">
    <source>
        <dbReference type="EMBL" id="SOD19811.1"/>
    </source>
</evidence>
<keyword evidence="1" id="KW-0472">Membrane</keyword>
<name>A0A286AD31_9SPHI</name>
<dbReference type="Proteomes" id="UP000219281">
    <property type="component" value="Unassembled WGS sequence"/>
</dbReference>
<feature type="transmembrane region" description="Helical" evidence="1">
    <location>
        <begin position="6"/>
        <end position="26"/>
    </location>
</feature>
<dbReference type="InterPro" id="IPR021218">
    <property type="entry name" value="DUF2784"/>
</dbReference>
<dbReference type="RefSeq" id="WP_097133320.1">
    <property type="nucleotide sequence ID" value="NZ_OCMT01000004.1"/>
</dbReference>
<proteinExistence type="predicted"/>
<accession>A0A286AD31</accession>
<sequence>MSLQLLDYLFTIVHLLIIGANLFAWIWPKTRKIHLYIVAITLFCWLILGIWYGIGYCPVTDWQWEVKTKLGETNLPSSFVKYYLDKISGKDIPDTTVDFITLISFLAAIICSIKINFFNKRQTN</sequence>